<organism evidence="1 2">
    <name type="scientific">Parachlamydia acanthamoebae</name>
    <dbReference type="NCBI Taxonomy" id="83552"/>
    <lineage>
        <taxon>Bacteria</taxon>
        <taxon>Pseudomonadati</taxon>
        <taxon>Chlamydiota</taxon>
        <taxon>Chlamydiia</taxon>
        <taxon>Parachlamydiales</taxon>
        <taxon>Parachlamydiaceae</taxon>
        <taxon>Parachlamydia</taxon>
    </lineage>
</organism>
<accession>A0A0C1E5W2</accession>
<evidence type="ECO:0000313" key="2">
    <source>
        <dbReference type="Proteomes" id="UP000031307"/>
    </source>
</evidence>
<dbReference type="Proteomes" id="UP000031307">
    <property type="component" value="Unassembled WGS sequence"/>
</dbReference>
<dbReference type="AlphaFoldDB" id="A0A0C1E5W2"/>
<reference evidence="1 2" key="1">
    <citation type="journal article" date="2014" name="Mol. Biol. Evol.">
        <title>Massive expansion of Ubiquitination-related gene families within the Chlamydiae.</title>
        <authorList>
            <person name="Domman D."/>
            <person name="Collingro A."/>
            <person name="Lagkouvardos I."/>
            <person name="Gehre L."/>
            <person name="Weinmaier T."/>
            <person name="Rattei T."/>
            <person name="Subtil A."/>
            <person name="Horn M."/>
        </authorList>
    </citation>
    <scope>NUCLEOTIDE SEQUENCE [LARGE SCALE GENOMIC DNA]</scope>
    <source>
        <strain evidence="1 2">OEW1</strain>
    </source>
</reference>
<protein>
    <submittedName>
        <fullName evidence="1">Uncharacterized protein</fullName>
    </submittedName>
</protein>
<comment type="caution">
    <text evidence="1">The sequence shown here is derived from an EMBL/GenBank/DDBJ whole genome shotgun (WGS) entry which is preliminary data.</text>
</comment>
<sequence length="45" mass="5319">MLFEFLTISQNLFISDMLAYGLDRANEILKHNKDLNKIMIIQLIH</sequence>
<proteinExistence type="predicted"/>
<evidence type="ECO:0000313" key="1">
    <source>
        <dbReference type="EMBL" id="KIA76682.1"/>
    </source>
</evidence>
<name>A0A0C1E5W2_9BACT</name>
<dbReference type="EMBL" id="JSAM01000108">
    <property type="protein sequence ID" value="KIA76682.1"/>
    <property type="molecule type" value="Genomic_DNA"/>
</dbReference>
<gene>
    <name evidence="1" type="ORF">DB43_HM00050</name>
</gene>